<evidence type="ECO:0000259" key="1">
    <source>
        <dbReference type="Pfam" id="PF01738"/>
    </source>
</evidence>
<dbReference type="EMBL" id="KN847998">
    <property type="protein sequence ID" value="KIR44521.1"/>
    <property type="molecule type" value="Genomic_DNA"/>
</dbReference>
<dbReference type="SUPFAM" id="SSF53474">
    <property type="entry name" value="alpha/beta-Hydrolases"/>
    <property type="match status" value="1"/>
</dbReference>
<dbReference type="PANTHER" id="PTHR17630">
    <property type="entry name" value="DIENELACTONE HYDROLASE"/>
    <property type="match status" value="1"/>
</dbReference>
<dbReference type="InterPro" id="IPR002925">
    <property type="entry name" value="Dienelactn_hydro"/>
</dbReference>
<feature type="domain" description="Dienelactone hydrolase" evidence="1">
    <location>
        <begin position="53"/>
        <end position="284"/>
    </location>
</feature>
<proteinExistence type="predicted"/>
<dbReference type="InterPro" id="IPR029058">
    <property type="entry name" value="AB_hydrolase_fold"/>
</dbReference>
<dbReference type="OrthoDB" id="17560at2759"/>
<name>A0A0D0VAG2_CRYGA</name>
<organism evidence="2">
    <name type="scientific">Cryptococcus bacillisporus CA1280</name>
    <dbReference type="NCBI Taxonomy" id="1296109"/>
    <lineage>
        <taxon>Eukaryota</taxon>
        <taxon>Fungi</taxon>
        <taxon>Dikarya</taxon>
        <taxon>Basidiomycota</taxon>
        <taxon>Agaricomycotina</taxon>
        <taxon>Tremellomycetes</taxon>
        <taxon>Tremellales</taxon>
        <taxon>Cryptococcaceae</taxon>
        <taxon>Cryptococcus</taxon>
        <taxon>Cryptococcus gattii species complex</taxon>
    </lineage>
</organism>
<accession>A0A0D0VAG2</accession>
<sequence>MPEQTTISPCCVTGHIHSGNPLGSISIQHGLRTYVSLPCSAHERKAEGQVGMKHDTVILISDIFGIDLVNSKLVADEWAGQGYKVLLPDFFEGDAIPDSLLQSIVPNVRYQAEASALTKAADTAKSAAALGPWLVKHREAVMRPLVEKFVHAVRSDPSTGKIAVVGYCFGARYALLLAQPQSGGKPSVDVVVANHPSFLVLDDVRNIKSTPCIILKGDKDDIMSEDELNKVEEVMTQNLGEKLVVKRFPGAVHGFTIRGDMEDGQEKSQKEQANKDSFEFVAKYFKH</sequence>
<dbReference type="Gene3D" id="3.40.50.1820">
    <property type="entry name" value="alpha/beta hydrolase"/>
    <property type="match status" value="1"/>
</dbReference>
<reference evidence="2" key="1">
    <citation type="submission" date="2015-01" db="EMBL/GenBank/DDBJ databases">
        <title>The Genome Sequence of Cryptococcus gattii CA1280.</title>
        <authorList>
            <consortium name="The Broad Institute Genomics Platform"/>
            <person name="Cuomo C."/>
            <person name="Litvintseva A."/>
            <person name="Chen Y."/>
            <person name="Heitman J."/>
            <person name="Sun S."/>
            <person name="Springer D."/>
            <person name="Dromer F."/>
            <person name="Young S."/>
            <person name="Zeng Q."/>
            <person name="Gargeya S."/>
            <person name="Abouelleil A."/>
            <person name="Alvarado L."/>
            <person name="Chapman S.B."/>
            <person name="Gainer-Dewar J."/>
            <person name="Goldberg J."/>
            <person name="Griggs A."/>
            <person name="Gujja S."/>
            <person name="Hansen M."/>
            <person name="Howarth C."/>
            <person name="Imamovic A."/>
            <person name="Larimer J."/>
            <person name="Murphy C."/>
            <person name="Naylor J."/>
            <person name="Pearson M."/>
            <person name="Priest M."/>
            <person name="Roberts A."/>
            <person name="Saif S."/>
            <person name="Shea T."/>
            <person name="Sykes S."/>
            <person name="Wortman J."/>
            <person name="Nusbaum C."/>
            <person name="Birren B."/>
        </authorList>
    </citation>
    <scope>NUCLEOTIDE SEQUENCE [LARGE SCALE GENOMIC DNA]</scope>
    <source>
        <strain evidence="2">CA1280</strain>
    </source>
</reference>
<dbReference type="GO" id="GO:0016787">
    <property type="term" value="F:hydrolase activity"/>
    <property type="evidence" value="ECO:0007669"/>
    <property type="project" value="InterPro"/>
</dbReference>
<dbReference type="PANTHER" id="PTHR17630:SF44">
    <property type="entry name" value="PROTEIN AIM2"/>
    <property type="match status" value="1"/>
</dbReference>
<dbReference type="AlphaFoldDB" id="A0A0D0VAG2"/>
<evidence type="ECO:0000313" key="2">
    <source>
        <dbReference type="EMBL" id="KIR44521.1"/>
    </source>
</evidence>
<dbReference type="HOGENOM" id="CLU_054590_8_0_1"/>
<dbReference type="Pfam" id="PF01738">
    <property type="entry name" value="DLH"/>
    <property type="match status" value="1"/>
</dbReference>
<gene>
    <name evidence="2" type="ORF">I312_06271</name>
</gene>
<protein>
    <submittedName>
        <fullName evidence="2">Unplaced genomic scaffold supercont1.26, whole genome shotgun sequence</fullName>
    </submittedName>
</protein>